<protein>
    <recommendedName>
        <fullName evidence="4">Acyltransferase 3 domain-containing protein</fullName>
    </recommendedName>
</protein>
<feature type="non-terminal residue" evidence="2">
    <location>
        <position position="76"/>
    </location>
</feature>
<comment type="caution">
    <text evidence="2">The sequence shown here is derived from an EMBL/GenBank/DDBJ whole genome shotgun (WGS) entry which is preliminary data.</text>
</comment>
<name>A0A418ZSJ4_9RHOB</name>
<accession>A0A418ZSJ4</accession>
<feature type="transmembrane region" description="Helical" evidence="1">
    <location>
        <begin position="50"/>
        <end position="67"/>
    </location>
</feature>
<reference evidence="2 3" key="1">
    <citation type="submission" date="2018-09" db="EMBL/GenBank/DDBJ databases">
        <title>Paracoccus onubensis nov. sp. a moderate halophilic bacterium isolated from Gruta de las Maravillas (Aracena, Spain).</title>
        <authorList>
            <person name="Jurado V."/>
            <person name="Gutierrez-Patricio S."/>
            <person name="Gonzalez-Pimentel J.L."/>
            <person name="Laiz L."/>
            <person name="Saiz-Jimenez C."/>
        </authorList>
    </citation>
    <scope>NUCLEOTIDE SEQUENCE [LARGE SCALE GENOMIC DNA]</scope>
    <source>
        <strain evidence="2 3">DSM 19484</strain>
    </source>
</reference>
<dbReference type="RefSeq" id="WP_420818698.1">
    <property type="nucleotide sequence ID" value="NZ_QZEV01000091.1"/>
</dbReference>
<keyword evidence="1" id="KW-0812">Transmembrane</keyword>
<gene>
    <name evidence="2" type="ORF">D3P06_14430</name>
</gene>
<keyword evidence="1" id="KW-1133">Transmembrane helix</keyword>
<organism evidence="2 3">
    <name type="scientific">Paracoccus aestuarii</name>
    <dbReference type="NCBI Taxonomy" id="453842"/>
    <lineage>
        <taxon>Bacteria</taxon>
        <taxon>Pseudomonadati</taxon>
        <taxon>Pseudomonadota</taxon>
        <taxon>Alphaproteobacteria</taxon>
        <taxon>Rhodobacterales</taxon>
        <taxon>Paracoccaceae</taxon>
        <taxon>Paracoccus</taxon>
    </lineage>
</organism>
<dbReference type="AlphaFoldDB" id="A0A418ZSJ4"/>
<keyword evidence="3" id="KW-1185">Reference proteome</keyword>
<evidence type="ECO:0008006" key="4">
    <source>
        <dbReference type="Google" id="ProtNLM"/>
    </source>
</evidence>
<dbReference type="EMBL" id="QZEV01000091">
    <property type="protein sequence ID" value="RJK99612.1"/>
    <property type="molecule type" value="Genomic_DNA"/>
</dbReference>
<dbReference type="Proteomes" id="UP000285530">
    <property type="component" value="Unassembled WGS sequence"/>
</dbReference>
<sequence>MQRMIAVDYLRVVLAGFVVVAHSGLARQSIRDAGEAGLVWLALGNSVLRVAVPVFTLIAGWFLAGVMRRGGLSGWA</sequence>
<keyword evidence="1" id="KW-0472">Membrane</keyword>
<evidence type="ECO:0000313" key="3">
    <source>
        <dbReference type="Proteomes" id="UP000285530"/>
    </source>
</evidence>
<evidence type="ECO:0000256" key="1">
    <source>
        <dbReference type="SAM" id="Phobius"/>
    </source>
</evidence>
<evidence type="ECO:0000313" key="2">
    <source>
        <dbReference type="EMBL" id="RJK99612.1"/>
    </source>
</evidence>
<proteinExistence type="predicted"/>